<feature type="transmembrane region" description="Helical" evidence="6">
    <location>
        <begin position="216"/>
        <end position="235"/>
    </location>
</feature>
<dbReference type="Pfam" id="PF07690">
    <property type="entry name" value="MFS_1"/>
    <property type="match status" value="1"/>
</dbReference>
<dbReference type="InterPro" id="IPR020846">
    <property type="entry name" value="MFS_dom"/>
</dbReference>
<gene>
    <name evidence="8" type="ORF">GGI19_004883</name>
</gene>
<feature type="region of interest" description="Disordered" evidence="5">
    <location>
        <begin position="1"/>
        <end position="39"/>
    </location>
</feature>
<dbReference type="CDD" id="cd17502">
    <property type="entry name" value="MFS_Azr1_MDR_like"/>
    <property type="match status" value="1"/>
</dbReference>
<evidence type="ECO:0000313" key="9">
    <source>
        <dbReference type="Proteomes" id="UP001140011"/>
    </source>
</evidence>
<dbReference type="PANTHER" id="PTHR23501">
    <property type="entry name" value="MAJOR FACILITATOR SUPERFAMILY"/>
    <property type="match status" value="1"/>
</dbReference>
<feature type="transmembrane region" description="Helical" evidence="6">
    <location>
        <begin position="507"/>
        <end position="527"/>
    </location>
</feature>
<keyword evidence="2 6" id="KW-0812">Transmembrane</keyword>
<dbReference type="SUPFAM" id="SSF103473">
    <property type="entry name" value="MFS general substrate transporter"/>
    <property type="match status" value="1"/>
</dbReference>
<protein>
    <recommendedName>
        <fullName evidence="7">Major facilitator superfamily (MFS) profile domain-containing protein</fullName>
    </recommendedName>
</protein>
<comment type="caution">
    <text evidence="8">The sequence shown here is derived from an EMBL/GenBank/DDBJ whole genome shotgun (WGS) entry which is preliminary data.</text>
</comment>
<feature type="transmembrane region" description="Helical" evidence="6">
    <location>
        <begin position="305"/>
        <end position="327"/>
    </location>
</feature>
<keyword evidence="3 6" id="KW-1133">Transmembrane helix</keyword>
<feature type="transmembrane region" description="Helical" evidence="6">
    <location>
        <begin position="241"/>
        <end position="262"/>
    </location>
</feature>
<evidence type="ECO:0000313" key="8">
    <source>
        <dbReference type="EMBL" id="KAJ2750816.1"/>
    </source>
</evidence>
<feature type="transmembrane region" description="Helical" evidence="6">
    <location>
        <begin position="343"/>
        <end position="363"/>
    </location>
</feature>
<dbReference type="GO" id="GO:0022857">
    <property type="term" value="F:transmembrane transporter activity"/>
    <property type="evidence" value="ECO:0007669"/>
    <property type="project" value="InterPro"/>
</dbReference>
<organism evidence="8 9">
    <name type="scientific">Coemansia pectinata</name>
    <dbReference type="NCBI Taxonomy" id="1052879"/>
    <lineage>
        <taxon>Eukaryota</taxon>
        <taxon>Fungi</taxon>
        <taxon>Fungi incertae sedis</taxon>
        <taxon>Zoopagomycota</taxon>
        <taxon>Kickxellomycotina</taxon>
        <taxon>Kickxellomycetes</taxon>
        <taxon>Kickxellales</taxon>
        <taxon>Kickxellaceae</taxon>
        <taxon>Coemansia</taxon>
    </lineage>
</organism>
<evidence type="ECO:0000256" key="1">
    <source>
        <dbReference type="ARBA" id="ARBA00004141"/>
    </source>
</evidence>
<evidence type="ECO:0000256" key="5">
    <source>
        <dbReference type="SAM" id="MobiDB-lite"/>
    </source>
</evidence>
<evidence type="ECO:0000256" key="3">
    <source>
        <dbReference type="ARBA" id="ARBA00022989"/>
    </source>
</evidence>
<comment type="subcellular location">
    <subcellularLocation>
        <location evidence="1">Membrane</location>
        <topology evidence="1">Multi-pass membrane protein</topology>
    </subcellularLocation>
</comment>
<feature type="transmembrane region" description="Helical" evidence="6">
    <location>
        <begin position="149"/>
        <end position="173"/>
    </location>
</feature>
<feature type="compositionally biased region" description="Low complexity" evidence="5">
    <location>
        <begin position="13"/>
        <end position="33"/>
    </location>
</feature>
<dbReference type="InterPro" id="IPR036259">
    <property type="entry name" value="MFS_trans_sf"/>
</dbReference>
<dbReference type="PRINTS" id="PR01036">
    <property type="entry name" value="TCRTETB"/>
</dbReference>
<evidence type="ECO:0000256" key="4">
    <source>
        <dbReference type="ARBA" id="ARBA00023136"/>
    </source>
</evidence>
<proteinExistence type="predicted"/>
<name>A0A9W8GUU3_9FUNG</name>
<dbReference type="PROSITE" id="PS50850">
    <property type="entry name" value="MFS"/>
    <property type="match status" value="1"/>
</dbReference>
<dbReference type="PANTHER" id="PTHR23501:SF102">
    <property type="entry name" value="DRUG TRANSPORTER, PUTATIVE (AFU_ORTHOLOGUE AFUA_3G08530)-RELATED"/>
    <property type="match status" value="1"/>
</dbReference>
<feature type="transmembrane region" description="Helical" evidence="6">
    <location>
        <begin position="451"/>
        <end position="470"/>
    </location>
</feature>
<feature type="transmembrane region" description="Helical" evidence="6">
    <location>
        <begin position="369"/>
        <end position="391"/>
    </location>
</feature>
<feature type="transmembrane region" description="Helical" evidence="6">
    <location>
        <begin position="617"/>
        <end position="636"/>
    </location>
</feature>
<feature type="transmembrane region" description="Helical" evidence="6">
    <location>
        <begin position="411"/>
        <end position="431"/>
    </location>
</feature>
<evidence type="ECO:0000259" key="7">
    <source>
        <dbReference type="PROSITE" id="PS50850"/>
    </source>
</evidence>
<evidence type="ECO:0000256" key="6">
    <source>
        <dbReference type="SAM" id="Phobius"/>
    </source>
</evidence>
<feature type="domain" description="Major facilitator superfamily (MFS) profile" evidence="7">
    <location>
        <begin position="151"/>
        <end position="644"/>
    </location>
</feature>
<dbReference type="GO" id="GO:0005886">
    <property type="term" value="C:plasma membrane"/>
    <property type="evidence" value="ECO:0007669"/>
    <property type="project" value="TreeGrafter"/>
</dbReference>
<keyword evidence="4 6" id="KW-0472">Membrane</keyword>
<feature type="transmembrane region" description="Helical" evidence="6">
    <location>
        <begin position="274"/>
        <end position="293"/>
    </location>
</feature>
<sequence>MEPAPVKPTAEKASSVVSSSSRASSSPSHLSNAKSDDSEFHAAEMAARAAGAAAQIQSMAFASTDNLSLMRPISIRSTKTARTNASKRSIVPAVPAIPAAFKSNVKTETSVVIESTPVEEIDEDAADRDDENINTEKSALSQMTLQRQILTLSAMAMSVFIGSLDQTIVASSMPAIAEEFDALPSVSWIATGFLLASTAMQPLYGRLSDIFGRIETLMVGLVIFLVGSAVAGAATSIDMLIGGRVVQGLGASALVSLVMVIISDITIERERGKITSIFSAIWAASSVLGPVLGGLFTESRGGWPWVFYFSLPVGAVAGVFIAVFLRLPRPRGSFREKLRRVDFIGMAVLVTGIVMALLALNFGGASYAWSSPTVLCLLIFGIAIVGVFVVIEWKIPAEPIMPLRLFRSRNVGLVLVMQLFVGAVMFGPTFYVPIYFSVVHNSSAIAAGLHLLPYILPITIFSTIAGFAVAKTGRYRELIWLGGAIATVGAGLFALMDETTNTGKSIGLILCGGAGMGLILQPMLLALQTAIQPRDMATGTTLFVAIRTLGGSIGLAVFQTVQQNKLAPLIAELVRQYPQYKDLIKSAVKNQAVIRASDTPPEITQALIDAYVRALRAVFYASIPFAAMIVVLGVFVRHIPLRTRMAKTVED</sequence>
<dbReference type="EMBL" id="JANBUH010000492">
    <property type="protein sequence ID" value="KAJ2750816.1"/>
    <property type="molecule type" value="Genomic_DNA"/>
</dbReference>
<dbReference type="AlphaFoldDB" id="A0A9W8GUU3"/>
<keyword evidence="9" id="KW-1185">Reference proteome</keyword>
<feature type="transmembrane region" description="Helical" evidence="6">
    <location>
        <begin position="185"/>
        <end position="204"/>
    </location>
</feature>
<feature type="transmembrane region" description="Helical" evidence="6">
    <location>
        <begin position="477"/>
        <end position="495"/>
    </location>
</feature>
<dbReference type="OrthoDB" id="10021397at2759"/>
<feature type="transmembrane region" description="Helical" evidence="6">
    <location>
        <begin position="539"/>
        <end position="558"/>
    </location>
</feature>
<evidence type="ECO:0000256" key="2">
    <source>
        <dbReference type="ARBA" id="ARBA00022692"/>
    </source>
</evidence>
<dbReference type="Proteomes" id="UP001140011">
    <property type="component" value="Unassembled WGS sequence"/>
</dbReference>
<accession>A0A9W8GUU3</accession>
<dbReference type="InterPro" id="IPR011701">
    <property type="entry name" value="MFS"/>
</dbReference>
<reference evidence="8" key="1">
    <citation type="submission" date="2022-07" db="EMBL/GenBank/DDBJ databases">
        <title>Phylogenomic reconstructions and comparative analyses of Kickxellomycotina fungi.</title>
        <authorList>
            <person name="Reynolds N.K."/>
            <person name="Stajich J.E."/>
            <person name="Barry K."/>
            <person name="Grigoriev I.V."/>
            <person name="Crous P."/>
            <person name="Smith M.E."/>
        </authorList>
    </citation>
    <scope>NUCLEOTIDE SEQUENCE</scope>
    <source>
        <strain evidence="8">BCRC 34297</strain>
    </source>
</reference>
<dbReference type="Gene3D" id="1.20.1720.10">
    <property type="entry name" value="Multidrug resistance protein D"/>
    <property type="match status" value="1"/>
</dbReference>
<dbReference type="Gene3D" id="1.20.1250.20">
    <property type="entry name" value="MFS general substrate transporter like domains"/>
    <property type="match status" value="1"/>
</dbReference>